<organism evidence="2 3">
    <name type="scientific">Collybia nuda</name>
    <dbReference type="NCBI Taxonomy" id="64659"/>
    <lineage>
        <taxon>Eukaryota</taxon>
        <taxon>Fungi</taxon>
        <taxon>Dikarya</taxon>
        <taxon>Basidiomycota</taxon>
        <taxon>Agaricomycotina</taxon>
        <taxon>Agaricomycetes</taxon>
        <taxon>Agaricomycetidae</taxon>
        <taxon>Agaricales</taxon>
        <taxon>Tricholomatineae</taxon>
        <taxon>Clitocybaceae</taxon>
        <taxon>Collybia</taxon>
    </lineage>
</organism>
<feature type="transmembrane region" description="Helical" evidence="1">
    <location>
        <begin position="74"/>
        <end position="93"/>
    </location>
</feature>
<comment type="caution">
    <text evidence="2">The sequence shown here is derived from an EMBL/GenBank/DDBJ whole genome shotgun (WGS) entry which is preliminary data.</text>
</comment>
<name>A0A9P6CDH6_9AGAR</name>
<keyword evidence="1" id="KW-0472">Membrane</keyword>
<accession>A0A9P6CDH6</accession>
<proteinExistence type="predicted"/>
<dbReference type="AlphaFoldDB" id="A0A9P6CDH6"/>
<reference evidence="2" key="1">
    <citation type="submission" date="2020-11" db="EMBL/GenBank/DDBJ databases">
        <authorList>
            <consortium name="DOE Joint Genome Institute"/>
            <person name="Ahrendt S."/>
            <person name="Riley R."/>
            <person name="Andreopoulos W."/>
            <person name="Labutti K."/>
            <person name="Pangilinan J."/>
            <person name="Ruiz-Duenas F.J."/>
            <person name="Barrasa J.M."/>
            <person name="Sanchez-Garcia M."/>
            <person name="Camarero S."/>
            <person name="Miyauchi S."/>
            <person name="Serrano A."/>
            <person name="Linde D."/>
            <person name="Babiker R."/>
            <person name="Drula E."/>
            <person name="Ayuso-Fernandez I."/>
            <person name="Pacheco R."/>
            <person name="Padilla G."/>
            <person name="Ferreira P."/>
            <person name="Barriuso J."/>
            <person name="Kellner H."/>
            <person name="Castanera R."/>
            <person name="Alfaro M."/>
            <person name="Ramirez L."/>
            <person name="Pisabarro A.G."/>
            <person name="Kuo A."/>
            <person name="Tritt A."/>
            <person name="Lipzen A."/>
            <person name="He G."/>
            <person name="Yan M."/>
            <person name="Ng V."/>
            <person name="Cullen D."/>
            <person name="Martin F."/>
            <person name="Rosso M.-N."/>
            <person name="Henrissat B."/>
            <person name="Hibbett D."/>
            <person name="Martinez A.T."/>
            <person name="Grigoriev I.V."/>
        </authorList>
    </citation>
    <scope>NUCLEOTIDE SEQUENCE</scope>
    <source>
        <strain evidence="2">CBS 247.69</strain>
    </source>
</reference>
<protein>
    <submittedName>
        <fullName evidence="2">Uncharacterized protein</fullName>
    </submittedName>
</protein>
<keyword evidence="3" id="KW-1185">Reference proteome</keyword>
<keyword evidence="1" id="KW-0812">Transmembrane</keyword>
<dbReference type="OrthoDB" id="3038990at2759"/>
<keyword evidence="1" id="KW-1133">Transmembrane helix</keyword>
<evidence type="ECO:0000313" key="3">
    <source>
        <dbReference type="Proteomes" id="UP000807353"/>
    </source>
</evidence>
<sequence length="137" mass="15116">MECLVVWDVAFGLSKYFSRKINVLNVSDSCFAVAPVNDCTVLMQVICVVFHITISSTALLFLLHVCAIFIQNRYITIIFFMLWVGVVGQLLSTVLSTSGEHISTTNYYALSNLNALCSATTNIIISVFDTCVFIAIT</sequence>
<dbReference type="Proteomes" id="UP000807353">
    <property type="component" value="Unassembled WGS sequence"/>
</dbReference>
<gene>
    <name evidence="2" type="ORF">BDZ94DRAFT_1167210</name>
</gene>
<evidence type="ECO:0000313" key="2">
    <source>
        <dbReference type="EMBL" id="KAF9461752.1"/>
    </source>
</evidence>
<evidence type="ECO:0000256" key="1">
    <source>
        <dbReference type="SAM" id="Phobius"/>
    </source>
</evidence>
<feature type="transmembrane region" description="Helical" evidence="1">
    <location>
        <begin position="41"/>
        <end position="62"/>
    </location>
</feature>
<feature type="transmembrane region" description="Helical" evidence="1">
    <location>
        <begin position="113"/>
        <end position="136"/>
    </location>
</feature>
<dbReference type="EMBL" id="MU150279">
    <property type="protein sequence ID" value="KAF9461752.1"/>
    <property type="molecule type" value="Genomic_DNA"/>
</dbReference>